<feature type="domain" description="TSCPD" evidence="6">
    <location>
        <begin position="4"/>
        <end position="107"/>
    </location>
</feature>
<comment type="catalytic activity">
    <reaction evidence="5">
        <text>a 2'-deoxyribonucleoside 5'-diphosphate + [thioredoxin]-disulfide + H2O = a ribonucleoside 5'-diphosphate + [thioredoxin]-dithiol</text>
        <dbReference type="Rhea" id="RHEA:23252"/>
        <dbReference type="Rhea" id="RHEA-COMP:10698"/>
        <dbReference type="Rhea" id="RHEA-COMP:10700"/>
        <dbReference type="ChEBI" id="CHEBI:15377"/>
        <dbReference type="ChEBI" id="CHEBI:29950"/>
        <dbReference type="ChEBI" id="CHEBI:50058"/>
        <dbReference type="ChEBI" id="CHEBI:57930"/>
        <dbReference type="ChEBI" id="CHEBI:73316"/>
        <dbReference type="EC" id="1.17.4.1"/>
    </reaction>
</comment>
<evidence type="ECO:0000259" key="6">
    <source>
        <dbReference type="Pfam" id="PF12637"/>
    </source>
</evidence>
<evidence type="ECO:0000256" key="3">
    <source>
        <dbReference type="ARBA" id="ARBA00022634"/>
    </source>
</evidence>
<organism evidence="7">
    <name type="scientific">marine sediment metagenome</name>
    <dbReference type="NCBI Taxonomy" id="412755"/>
    <lineage>
        <taxon>unclassified sequences</taxon>
        <taxon>metagenomes</taxon>
        <taxon>ecological metagenomes</taxon>
    </lineage>
</organism>
<dbReference type="Pfam" id="PF12637">
    <property type="entry name" value="TSCPD"/>
    <property type="match status" value="1"/>
</dbReference>
<dbReference type="GO" id="GO:0071897">
    <property type="term" value="P:DNA biosynthetic process"/>
    <property type="evidence" value="ECO:0007669"/>
    <property type="project" value="UniProtKB-KW"/>
</dbReference>
<reference evidence="7" key="1">
    <citation type="journal article" date="2015" name="Nature">
        <title>Complex archaea that bridge the gap between prokaryotes and eukaryotes.</title>
        <authorList>
            <person name="Spang A."/>
            <person name="Saw J.H."/>
            <person name="Jorgensen S.L."/>
            <person name="Zaremba-Niedzwiedzka K."/>
            <person name="Martijn J."/>
            <person name="Lind A.E."/>
            <person name="van Eijk R."/>
            <person name="Schleper C."/>
            <person name="Guy L."/>
            <person name="Ettema T.J."/>
        </authorList>
    </citation>
    <scope>NUCLEOTIDE SEQUENCE</scope>
</reference>
<gene>
    <name evidence="7" type="ORF">LCGC14_1790460</name>
</gene>
<dbReference type="GO" id="GO:0004748">
    <property type="term" value="F:ribonucleoside-diphosphate reductase activity, thioredoxin disulfide as acceptor"/>
    <property type="evidence" value="ECO:0007669"/>
    <property type="project" value="UniProtKB-EC"/>
</dbReference>
<evidence type="ECO:0000256" key="5">
    <source>
        <dbReference type="ARBA" id="ARBA00047754"/>
    </source>
</evidence>
<accession>A0A0F9GSR8</accession>
<evidence type="ECO:0000313" key="7">
    <source>
        <dbReference type="EMBL" id="KKM01835.1"/>
    </source>
</evidence>
<dbReference type="EC" id="1.17.4.1" evidence="2"/>
<name>A0A0F9GSR8_9ZZZZ</name>
<dbReference type="EMBL" id="LAZR01017088">
    <property type="protein sequence ID" value="KKM01835.1"/>
    <property type="molecule type" value="Genomic_DNA"/>
</dbReference>
<dbReference type="InterPro" id="IPR024434">
    <property type="entry name" value="TSCPD_dom"/>
</dbReference>
<protein>
    <recommendedName>
        <fullName evidence="2">ribonucleoside-diphosphate reductase</fullName>
        <ecNumber evidence="2">1.17.4.1</ecNumber>
    </recommendedName>
</protein>
<evidence type="ECO:0000256" key="1">
    <source>
        <dbReference type="ARBA" id="ARBA00007405"/>
    </source>
</evidence>
<dbReference type="GO" id="GO:0000166">
    <property type="term" value="F:nucleotide binding"/>
    <property type="evidence" value="ECO:0007669"/>
    <property type="project" value="UniProtKB-KW"/>
</dbReference>
<sequence>MKQRPKSLKSQTIKTKCGFGVLYVTISEDKDGKLFETFLHIGKSGGSIRAKAEAIGRLVSLCLRSGIDIKDVIKQLENIEGNHPVNYDGKLIKSMPDAFAWVLKEYLKE</sequence>
<proteinExistence type="inferred from homology"/>
<comment type="similarity">
    <text evidence="1">Belongs to the ribonucleoside diphosphate reductase class-2 family.</text>
</comment>
<keyword evidence="3" id="KW-0237">DNA synthesis</keyword>
<keyword evidence="4" id="KW-0547">Nucleotide-binding</keyword>
<evidence type="ECO:0000256" key="4">
    <source>
        <dbReference type="ARBA" id="ARBA00022741"/>
    </source>
</evidence>
<comment type="caution">
    <text evidence="7">The sequence shown here is derived from an EMBL/GenBank/DDBJ whole genome shotgun (WGS) entry which is preliminary data.</text>
</comment>
<dbReference type="AlphaFoldDB" id="A0A0F9GSR8"/>
<evidence type="ECO:0000256" key="2">
    <source>
        <dbReference type="ARBA" id="ARBA00012274"/>
    </source>
</evidence>